<evidence type="ECO:0008006" key="3">
    <source>
        <dbReference type="Google" id="ProtNLM"/>
    </source>
</evidence>
<evidence type="ECO:0000313" key="1">
    <source>
        <dbReference type="EMBL" id="GAA3632613.1"/>
    </source>
</evidence>
<accession>A0ABP7AHV8</accession>
<proteinExistence type="predicted"/>
<gene>
    <name evidence="1" type="ORF">GCM10022236_38960</name>
</gene>
<comment type="caution">
    <text evidence="1">The sequence shown here is derived from an EMBL/GenBank/DDBJ whole genome shotgun (WGS) entry which is preliminary data.</text>
</comment>
<sequence>MSDPAAGDRDAAEATVAKLAFGHRGRPSVPDGTPEEIRDRIIWEPRRPVDLDPLIPSVGSRPRRKHRLVVLGDSISHGFKSLAIRDTELSWPKLVARYGGLGQFKVPWYDGPDVAPGLPFNLEAAIRALQWPGAALDPRALRVLPRLRDIMDEVEDYWERGDGAVAVEGSCSGARQLDRVNHNLAIWGQDIRDALSLDVATLQDRVSRARHRGDNGLVQFASAHAERSALITLEGGGPTDTPVRLAKALGEDGGIETLVVGLGANNILSTVLDFDIAWTQDDDYADLEAKRAYTAWTPEHFRVEYDALIREVETIAAEYVLVFTVPHVTIVPMLRGVGPKMAGDRYFARYTRPWIPDDAFSANVNPCLTGEQVRVLDFAVDLYNDHICRRVAELDDPAGRRWAVVDVAGILDRLAYRRYLIDSEAQPSWWTPYDLPDEYRQLSPIPDSRYFRSDRFGRCEGGLFALDAVHPTTIGYGLLAREVMRAMSALGVHLARPEPDFAELIERDTLISDPPRMLSSVLTAVGSANHLVDLFQAVRHGRPV</sequence>
<dbReference type="Gene3D" id="3.40.50.1110">
    <property type="entry name" value="SGNH hydrolase"/>
    <property type="match status" value="1"/>
</dbReference>
<organism evidence="1 2">
    <name type="scientific">Microlunatus ginsengisoli</name>
    <dbReference type="NCBI Taxonomy" id="363863"/>
    <lineage>
        <taxon>Bacteria</taxon>
        <taxon>Bacillati</taxon>
        <taxon>Actinomycetota</taxon>
        <taxon>Actinomycetes</taxon>
        <taxon>Propionibacteriales</taxon>
        <taxon>Propionibacteriaceae</taxon>
        <taxon>Microlunatus</taxon>
    </lineage>
</organism>
<dbReference type="EMBL" id="BAABAB010000030">
    <property type="protein sequence ID" value="GAA3632613.1"/>
    <property type="molecule type" value="Genomic_DNA"/>
</dbReference>
<reference evidence="2" key="1">
    <citation type="journal article" date="2019" name="Int. J. Syst. Evol. Microbiol.">
        <title>The Global Catalogue of Microorganisms (GCM) 10K type strain sequencing project: providing services to taxonomists for standard genome sequencing and annotation.</title>
        <authorList>
            <consortium name="The Broad Institute Genomics Platform"/>
            <consortium name="The Broad Institute Genome Sequencing Center for Infectious Disease"/>
            <person name="Wu L."/>
            <person name="Ma J."/>
        </authorList>
    </citation>
    <scope>NUCLEOTIDE SEQUENCE [LARGE SCALE GENOMIC DNA]</scope>
    <source>
        <strain evidence="2">JCM 16929</strain>
    </source>
</reference>
<dbReference type="RefSeq" id="WP_344807709.1">
    <property type="nucleotide sequence ID" value="NZ_BAABAB010000030.1"/>
</dbReference>
<name>A0ABP7AHV8_9ACTN</name>
<keyword evidence="2" id="KW-1185">Reference proteome</keyword>
<dbReference type="InterPro" id="IPR036514">
    <property type="entry name" value="SGNH_hydro_sf"/>
</dbReference>
<protein>
    <recommendedName>
        <fullName evidence="3">GDSL-like Lipase/Acylhydrolase</fullName>
    </recommendedName>
</protein>
<evidence type="ECO:0000313" key="2">
    <source>
        <dbReference type="Proteomes" id="UP001501490"/>
    </source>
</evidence>
<dbReference type="Proteomes" id="UP001501490">
    <property type="component" value="Unassembled WGS sequence"/>
</dbReference>
<dbReference type="SUPFAM" id="SSF52266">
    <property type="entry name" value="SGNH hydrolase"/>
    <property type="match status" value="1"/>
</dbReference>